<feature type="binding site" evidence="2">
    <location>
        <position position="110"/>
    </location>
    <ligand>
        <name>substrate</name>
    </ligand>
</feature>
<dbReference type="FunFam" id="3.20.20.100:FF:000023">
    <property type="entry name" value="aldose reductase"/>
    <property type="match status" value="1"/>
</dbReference>
<feature type="active site" description="Proton donor" evidence="1">
    <location>
        <position position="48"/>
    </location>
</feature>
<dbReference type="InterPro" id="IPR036812">
    <property type="entry name" value="NAD(P)_OxRdtase_dom_sf"/>
</dbReference>
<dbReference type="InterPro" id="IPR023210">
    <property type="entry name" value="NADP_OxRdtase_dom"/>
</dbReference>
<keyword evidence="5" id="KW-1185">Reference proteome</keyword>
<dbReference type="GeneID" id="108745130"/>
<proteinExistence type="predicted"/>
<dbReference type="KEGG" id="apln:108745130"/>
<dbReference type="OrthoDB" id="416253at2759"/>
<dbReference type="PROSITE" id="PS00798">
    <property type="entry name" value="ALDOKETO_REDUCTASE_1"/>
    <property type="match status" value="1"/>
</dbReference>
<dbReference type="PANTHER" id="PTHR11732">
    <property type="entry name" value="ALDO/KETO REDUCTASE"/>
    <property type="match status" value="1"/>
</dbReference>
<evidence type="ECO:0000256" key="2">
    <source>
        <dbReference type="PIRSR" id="PIRSR000097-2"/>
    </source>
</evidence>
<gene>
    <name evidence="6 7" type="primary">LOC108745130</name>
</gene>
<dbReference type="InterPro" id="IPR044488">
    <property type="entry name" value="AKR2E"/>
</dbReference>
<dbReference type="PROSITE" id="PS00062">
    <property type="entry name" value="ALDOKETO_REDUCTASE_2"/>
    <property type="match status" value="1"/>
</dbReference>
<evidence type="ECO:0000313" key="6">
    <source>
        <dbReference type="RefSeq" id="XP_018336718.1"/>
    </source>
</evidence>
<evidence type="ECO:0000313" key="7">
    <source>
        <dbReference type="RefSeq" id="XP_018336719.1"/>
    </source>
</evidence>
<accession>A0A1W4XW62</accession>
<reference evidence="6 7" key="1">
    <citation type="submission" date="2025-04" db="UniProtKB">
        <authorList>
            <consortium name="RefSeq"/>
        </authorList>
    </citation>
    <scope>IDENTIFICATION</scope>
    <source>
        <tissue evidence="6 7">Entire body</tissue>
    </source>
</reference>
<organism evidence="5 6">
    <name type="scientific">Agrilus planipennis</name>
    <name type="common">Emerald ash borer</name>
    <name type="synonym">Agrilus marcopoli</name>
    <dbReference type="NCBI Taxonomy" id="224129"/>
    <lineage>
        <taxon>Eukaryota</taxon>
        <taxon>Metazoa</taxon>
        <taxon>Ecdysozoa</taxon>
        <taxon>Arthropoda</taxon>
        <taxon>Hexapoda</taxon>
        <taxon>Insecta</taxon>
        <taxon>Pterygota</taxon>
        <taxon>Neoptera</taxon>
        <taxon>Endopterygota</taxon>
        <taxon>Coleoptera</taxon>
        <taxon>Polyphaga</taxon>
        <taxon>Elateriformia</taxon>
        <taxon>Buprestoidea</taxon>
        <taxon>Buprestidae</taxon>
        <taxon>Agrilinae</taxon>
        <taxon>Agrilus</taxon>
    </lineage>
</organism>
<dbReference type="Pfam" id="PF00248">
    <property type="entry name" value="Aldo_ket_red"/>
    <property type="match status" value="1"/>
</dbReference>
<dbReference type="PRINTS" id="PR00069">
    <property type="entry name" value="ALDKETRDTASE"/>
</dbReference>
<dbReference type="Gene3D" id="3.20.20.100">
    <property type="entry name" value="NADP-dependent oxidoreductase domain"/>
    <property type="match status" value="1"/>
</dbReference>
<feature type="site" description="Lowers pKa of active site Tyr" evidence="3">
    <location>
        <position position="77"/>
    </location>
</feature>
<name>A0A1W4XW62_AGRPL</name>
<sequence length="312" mass="35548">MSKTLKLNNGRDMPVIGLGTYKGGKETAQAVKDAIDAGYRHFDCAWFYGNEADVGEGIREKIKEGVIKREDVFITSKLWCNFMAKDKVVPMCKKSLKEFQLDYLDLFLIHWPFAFKEDASYWPVGQCPEAFSDVDFTETWEGMEECVRQGLTKSIGISNFNSQQISRLLESAKIKPVCNQVECNPNVNQKKLIKFCAEKNIVIVGYCPLGRVENAGIPGYPYPTILDKHVLAIGQKYNKTPAQVVLNYLVSLGIAVIPKSITKSRIIENINIFDFKLDEEDVAYLDSLNKNDRICHFPEFQDHKNYPFNIEF</sequence>
<dbReference type="GO" id="GO:0016491">
    <property type="term" value="F:oxidoreductase activity"/>
    <property type="evidence" value="ECO:0007669"/>
    <property type="project" value="InterPro"/>
</dbReference>
<dbReference type="InterPro" id="IPR020471">
    <property type="entry name" value="AKR"/>
</dbReference>
<evidence type="ECO:0000313" key="5">
    <source>
        <dbReference type="Proteomes" id="UP000192223"/>
    </source>
</evidence>
<dbReference type="PROSITE" id="PS00063">
    <property type="entry name" value="ALDOKETO_REDUCTASE_3"/>
    <property type="match status" value="1"/>
</dbReference>
<dbReference type="RefSeq" id="XP_018336719.1">
    <property type="nucleotide sequence ID" value="XM_018481217.2"/>
</dbReference>
<dbReference type="CDD" id="cd19116">
    <property type="entry name" value="AKR_AKR2E1-5"/>
    <property type="match status" value="1"/>
</dbReference>
<dbReference type="SUPFAM" id="SSF51430">
    <property type="entry name" value="NAD(P)-linked oxidoreductase"/>
    <property type="match status" value="1"/>
</dbReference>
<dbReference type="STRING" id="224129.A0A1W4XW62"/>
<feature type="domain" description="NADP-dependent oxidoreductase" evidence="4">
    <location>
        <begin position="16"/>
        <end position="289"/>
    </location>
</feature>
<evidence type="ECO:0000259" key="4">
    <source>
        <dbReference type="Pfam" id="PF00248"/>
    </source>
</evidence>
<dbReference type="InterPro" id="IPR018170">
    <property type="entry name" value="Aldo/ket_reductase_CS"/>
</dbReference>
<evidence type="ECO:0000256" key="3">
    <source>
        <dbReference type="PIRSR" id="PIRSR000097-3"/>
    </source>
</evidence>
<protein>
    <submittedName>
        <fullName evidence="6">1,5-anhydro-D-fructose reductase isoform X1</fullName>
    </submittedName>
    <submittedName>
        <fullName evidence="7">1,5-anhydro-D-fructose reductase isoform X2</fullName>
    </submittedName>
</protein>
<dbReference type="RefSeq" id="XP_018336718.1">
    <property type="nucleotide sequence ID" value="XM_018481216.2"/>
</dbReference>
<dbReference type="Proteomes" id="UP000192223">
    <property type="component" value="Unplaced"/>
</dbReference>
<dbReference type="AlphaFoldDB" id="A0A1W4XW62"/>
<evidence type="ECO:0000256" key="1">
    <source>
        <dbReference type="PIRSR" id="PIRSR000097-1"/>
    </source>
</evidence>
<dbReference type="PIRSF" id="PIRSF000097">
    <property type="entry name" value="AKR"/>
    <property type="match status" value="1"/>
</dbReference>